<reference evidence="1" key="1">
    <citation type="submission" date="2020-05" db="EMBL/GenBank/DDBJ databases">
        <title>Large-scale comparative analyses of tick genomes elucidate their genetic diversity and vector capacities.</title>
        <authorList>
            <person name="Jia N."/>
            <person name="Wang J."/>
            <person name="Shi W."/>
            <person name="Du L."/>
            <person name="Sun Y."/>
            <person name="Zhan W."/>
            <person name="Jiang J."/>
            <person name="Wang Q."/>
            <person name="Zhang B."/>
            <person name="Ji P."/>
            <person name="Sakyi L.B."/>
            <person name="Cui X."/>
            <person name="Yuan T."/>
            <person name="Jiang B."/>
            <person name="Yang W."/>
            <person name="Lam T.T.-Y."/>
            <person name="Chang Q."/>
            <person name="Ding S."/>
            <person name="Wang X."/>
            <person name="Zhu J."/>
            <person name="Ruan X."/>
            <person name="Zhao L."/>
            <person name="Wei J."/>
            <person name="Que T."/>
            <person name="Du C."/>
            <person name="Cheng J."/>
            <person name="Dai P."/>
            <person name="Han X."/>
            <person name="Huang E."/>
            <person name="Gao Y."/>
            <person name="Liu J."/>
            <person name="Shao H."/>
            <person name="Ye R."/>
            <person name="Li L."/>
            <person name="Wei W."/>
            <person name="Wang X."/>
            <person name="Wang C."/>
            <person name="Yang T."/>
            <person name="Huo Q."/>
            <person name="Li W."/>
            <person name="Guo W."/>
            <person name="Chen H."/>
            <person name="Zhou L."/>
            <person name="Ni X."/>
            <person name="Tian J."/>
            <person name="Zhou Y."/>
            <person name="Sheng Y."/>
            <person name="Liu T."/>
            <person name="Pan Y."/>
            <person name="Xia L."/>
            <person name="Li J."/>
            <person name="Zhao F."/>
            <person name="Cao W."/>
        </authorList>
    </citation>
    <scope>NUCLEOTIDE SEQUENCE</scope>
    <source>
        <strain evidence="1">Dsil-2018</strain>
    </source>
</reference>
<name>A0ACB8DYC3_DERSI</name>
<keyword evidence="2" id="KW-1185">Reference proteome</keyword>
<comment type="caution">
    <text evidence="1">The sequence shown here is derived from an EMBL/GenBank/DDBJ whole genome shotgun (WGS) entry which is preliminary data.</text>
</comment>
<proteinExistence type="predicted"/>
<accession>A0ACB8DYC3</accession>
<dbReference type="EMBL" id="CM023470">
    <property type="protein sequence ID" value="KAH7979515.1"/>
    <property type="molecule type" value="Genomic_DNA"/>
</dbReference>
<evidence type="ECO:0000313" key="2">
    <source>
        <dbReference type="Proteomes" id="UP000821865"/>
    </source>
</evidence>
<dbReference type="Proteomes" id="UP000821865">
    <property type="component" value="Chromosome 1"/>
</dbReference>
<gene>
    <name evidence="1" type="ORF">HPB49_009712</name>
</gene>
<protein>
    <submittedName>
        <fullName evidence="1">Uncharacterized protein</fullName>
    </submittedName>
</protein>
<organism evidence="1 2">
    <name type="scientific">Dermacentor silvarum</name>
    <name type="common">Tick</name>
    <dbReference type="NCBI Taxonomy" id="543639"/>
    <lineage>
        <taxon>Eukaryota</taxon>
        <taxon>Metazoa</taxon>
        <taxon>Ecdysozoa</taxon>
        <taxon>Arthropoda</taxon>
        <taxon>Chelicerata</taxon>
        <taxon>Arachnida</taxon>
        <taxon>Acari</taxon>
        <taxon>Parasitiformes</taxon>
        <taxon>Ixodida</taxon>
        <taxon>Ixodoidea</taxon>
        <taxon>Ixodidae</taxon>
        <taxon>Rhipicephalinae</taxon>
        <taxon>Dermacentor</taxon>
    </lineage>
</organism>
<sequence length="543" mass="60524">MSQTQRKRYRRYLQPNSNVQVPRQTQEYVLKRARSSTAASQVNLANLTSPSTNLGSVESSKNDAENSGQMNSNLASEMCACASTSAHVSDVEDSNEAASEIGTAYEDTVNFSSVEFSPAFELSDDGSEVDEAHNGDADSEPENGTEESEHAALEDDDFDMYFTKLSEEYLPNQTTTKAQALLLKIASVPHVSGVFADITDGILYRSVRKQRNMTWSDITLTMNTDGAPVFDASKNSIWPIQVMVNELPVLTRWQNVLVSGVWYSNVHPPMHLFMKQFVEEVNGIGKLKHPLAQHTHARCAGAAAYKTPPTRIRGENVVDRITANPKDCDLKGHRAVGPDLVQMQAKQCNLEQKAEQAAELRRNACRSGPLREKRIAAARLSPVWVETGYNALVVQLQRDVAPVVLAFKVLPRCLDSGDAYAERKMKKRLLLNRKLTATFKRMPCLRILNPEHRFLHASKKPRRAMFADDGYHVHRGRGIDQLGEIVVNALAQQFGHDVKSRARAEPGAVYKAVKCCYCNTKGHKSNECMKFCKPPSRQMSTQR</sequence>
<evidence type="ECO:0000313" key="1">
    <source>
        <dbReference type="EMBL" id="KAH7979515.1"/>
    </source>
</evidence>